<comment type="caution">
    <text evidence="3">The sequence shown here is derived from an EMBL/GenBank/DDBJ whole genome shotgun (WGS) entry which is preliminary data.</text>
</comment>
<accession>A0A0B1R2S4</accession>
<evidence type="ECO:0000259" key="2">
    <source>
        <dbReference type="Pfam" id="PF01266"/>
    </source>
</evidence>
<dbReference type="PANTHER" id="PTHR13847:SF281">
    <property type="entry name" value="FAD DEPENDENT OXIDOREDUCTASE DOMAIN-CONTAINING PROTEIN"/>
    <property type="match status" value="1"/>
</dbReference>
<dbReference type="InterPro" id="IPR006076">
    <property type="entry name" value="FAD-dep_OxRdtase"/>
</dbReference>
<proteinExistence type="predicted"/>
<protein>
    <submittedName>
        <fullName evidence="3">FAD-dependent oxidoreductase</fullName>
    </submittedName>
</protein>
<sequence>MNRQIDLIKPQLMRDAKFTRPSQTAINGDWNWVRQCDETENIDPGNPANYYESTLAPWMHFSPLGGEKVCEFVVIGGGLLGASTALHLAEAGIETVLLEKNAIGSGASGRNGGQLTPGLARWEAESMLDNLSTDEARRLWHFTSTEAMSLIDDIASRYHLDLDRQRGHITAAVHPGHMNALVQAADARRFLGDNHVAVLGGYELQEHIRSEAYYGGVLDDLGGQIHSLALNRGLIYGFVMNGGQVHEQSEVIRIEEFGGVTHVHTATGMITATKGVVIAVHDATHTLLNENNATTIPFYTYVGVTSPVAGGTKTLLPTGKPVYDTQLQIDYYRPVRNERLLFGGQGTGMRWDDTRTVDYLTSRLRAVFPEHEELQLDFAWSGTTDLTLNGATDCRKGGKNGKIYSVHGWSGHGIAQTVRIGKAIRDDIVKANSDFSMLTAIKHTPLMIGRKLAPVAIPLAKTLLGITAKLAPGKMISF</sequence>
<organism evidence="3 4">
    <name type="scientific">Pantoea rodasii</name>
    <dbReference type="NCBI Taxonomy" id="1076549"/>
    <lineage>
        <taxon>Bacteria</taxon>
        <taxon>Pseudomonadati</taxon>
        <taxon>Pseudomonadota</taxon>
        <taxon>Gammaproteobacteria</taxon>
        <taxon>Enterobacterales</taxon>
        <taxon>Erwiniaceae</taxon>
        <taxon>Pantoea</taxon>
    </lineage>
</organism>
<evidence type="ECO:0000313" key="4">
    <source>
        <dbReference type="Proteomes" id="UP000030853"/>
    </source>
</evidence>
<dbReference type="EMBL" id="JTJJ01000063">
    <property type="protein sequence ID" value="KHJ66929.1"/>
    <property type="molecule type" value="Genomic_DNA"/>
</dbReference>
<dbReference type="AlphaFoldDB" id="A0A0B1R2S4"/>
<dbReference type="Gene3D" id="3.30.9.10">
    <property type="entry name" value="D-Amino Acid Oxidase, subunit A, domain 2"/>
    <property type="match status" value="1"/>
</dbReference>
<name>A0A0B1R2S4_9GAMM</name>
<dbReference type="Gene3D" id="3.50.50.60">
    <property type="entry name" value="FAD/NAD(P)-binding domain"/>
    <property type="match status" value="1"/>
</dbReference>
<dbReference type="GO" id="GO:0005737">
    <property type="term" value="C:cytoplasm"/>
    <property type="evidence" value="ECO:0007669"/>
    <property type="project" value="TreeGrafter"/>
</dbReference>
<feature type="domain" description="FAD dependent oxidoreductase" evidence="2">
    <location>
        <begin position="72"/>
        <end position="424"/>
    </location>
</feature>
<dbReference type="PANTHER" id="PTHR13847">
    <property type="entry name" value="SARCOSINE DEHYDROGENASE-RELATED"/>
    <property type="match status" value="1"/>
</dbReference>
<evidence type="ECO:0000256" key="1">
    <source>
        <dbReference type="ARBA" id="ARBA00023002"/>
    </source>
</evidence>
<keyword evidence="1" id="KW-0560">Oxidoreductase</keyword>
<dbReference type="InterPro" id="IPR036188">
    <property type="entry name" value="FAD/NAD-bd_sf"/>
</dbReference>
<dbReference type="SUPFAM" id="SSF51905">
    <property type="entry name" value="FAD/NAD(P)-binding domain"/>
    <property type="match status" value="1"/>
</dbReference>
<dbReference type="Pfam" id="PF01266">
    <property type="entry name" value="DAO"/>
    <property type="match status" value="1"/>
</dbReference>
<dbReference type="GO" id="GO:0016491">
    <property type="term" value="F:oxidoreductase activity"/>
    <property type="evidence" value="ECO:0007669"/>
    <property type="project" value="UniProtKB-KW"/>
</dbReference>
<dbReference type="Proteomes" id="UP000030853">
    <property type="component" value="Unassembled WGS sequence"/>
</dbReference>
<gene>
    <name evidence="3" type="ORF">QU24_16710</name>
</gene>
<reference evidence="3 4" key="1">
    <citation type="submission" date="2014-11" db="EMBL/GenBank/DDBJ databases">
        <title>Genome sequencing of Pantoea rodasii ND03.</title>
        <authorList>
            <person name="Muhamad Yunos N.Y."/>
            <person name="Chan K.-G."/>
        </authorList>
    </citation>
    <scope>NUCLEOTIDE SEQUENCE [LARGE SCALE GENOMIC DNA]</scope>
    <source>
        <strain evidence="3 4">ND03</strain>
    </source>
</reference>
<evidence type="ECO:0000313" key="3">
    <source>
        <dbReference type="EMBL" id="KHJ66929.1"/>
    </source>
</evidence>
<dbReference type="RefSeq" id="WP_039333287.1">
    <property type="nucleotide sequence ID" value="NZ_JTJJ01000063.1"/>
</dbReference>